<name>A0A1V9ZAJ3_ACHHY</name>
<gene>
    <name evidence="10" type="ORF">ACHHYP_00639</name>
</gene>
<evidence type="ECO:0000259" key="8">
    <source>
        <dbReference type="PROSITE" id="PS50197"/>
    </source>
</evidence>
<reference evidence="10 11" key="1">
    <citation type="journal article" date="2014" name="Genome Biol. Evol.">
        <title>The secreted proteins of Achlya hypogyna and Thraustotheca clavata identify the ancestral oomycete secretome and reveal gene acquisitions by horizontal gene transfer.</title>
        <authorList>
            <person name="Misner I."/>
            <person name="Blouin N."/>
            <person name="Leonard G."/>
            <person name="Richards T.A."/>
            <person name="Lane C.E."/>
        </authorList>
    </citation>
    <scope>NUCLEOTIDE SEQUENCE [LARGE SCALE GENOMIC DNA]</scope>
    <source>
        <strain evidence="10 11">ATCC 48635</strain>
    </source>
</reference>
<comment type="caution">
    <text evidence="10">The sequence shown here is derived from an EMBL/GenBank/DDBJ whole genome shotgun (WGS) entry which is preliminary data.</text>
</comment>
<dbReference type="FunFam" id="1.10.1540.10:FF:000001">
    <property type="entry name" value="neurobeachin isoform X1"/>
    <property type="match status" value="1"/>
</dbReference>
<dbReference type="InterPro" id="IPR013083">
    <property type="entry name" value="Znf_RING/FYVE/PHD"/>
</dbReference>
<feature type="repeat" description="WD" evidence="4">
    <location>
        <begin position="3895"/>
        <end position="3929"/>
    </location>
</feature>
<keyword evidence="2" id="KW-0677">Repeat</keyword>
<feature type="domain" description="RING-type" evidence="7">
    <location>
        <begin position="1849"/>
        <end position="1887"/>
    </location>
</feature>
<evidence type="ECO:0000256" key="4">
    <source>
        <dbReference type="PROSITE-ProRule" id="PRU00221"/>
    </source>
</evidence>
<keyword evidence="3" id="KW-0862">Zinc</keyword>
<dbReference type="PROSITE" id="PS51783">
    <property type="entry name" value="PH_BEACH"/>
    <property type="match status" value="1"/>
</dbReference>
<dbReference type="InterPro" id="IPR036372">
    <property type="entry name" value="BEACH_dom_sf"/>
</dbReference>
<keyword evidence="6" id="KW-1133">Transmembrane helix</keyword>
<feature type="transmembrane region" description="Helical" evidence="6">
    <location>
        <begin position="2469"/>
        <end position="2493"/>
    </location>
</feature>
<proteinExistence type="predicted"/>
<dbReference type="InterPro" id="IPR015943">
    <property type="entry name" value="WD40/YVTN_repeat-like_dom_sf"/>
</dbReference>
<dbReference type="InterPro" id="IPR023362">
    <property type="entry name" value="PH-BEACH_dom"/>
</dbReference>
<feature type="repeat" description="WD" evidence="4">
    <location>
        <begin position="3757"/>
        <end position="3798"/>
    </location>
</feature>
<dbReference type="InterPro" id="IPR001680">
    <property type="entry name" value="WD40_rpt"/>
</dbReference>
<dbReference type="SUPFAM" id="SSF57850">
    <property type="entry name" value="RING/U-box"/>
    <property type="match status" value="1"/>
</dbReference>
<evidence type="ECO:0000256" key="5">
    <source>
        <dbReference type="SAM" id="Coils"/>
    </source>
</evidence>
<dbReference type="PANTHER" id="PTHR46108">
    <property type="entry name" value="BLUE CHEESE"/>
    <property type="match status" value="1"/>
</dbReference>
<keyword evidence="6" id="KW-0812">Transmembrane</keyword>
<dbReference type="InterPro" id="IPR011993">
    <property type="entry name" value="PH-like_dom_sf"/>
</dbReference>
<feature type="coiled-coil region" evidence="5">
    <location>
        <begin position="382"/>
        <end position="411"/>
    </location>
</feature>
<dbReference type="InterPro" id="IPR031745">
    <property type="entry name" value="Vps53_C"/>
</dbReference>
<dbReference type="SUPFAM" id="SSF81837">
    <property type="entry name" value="BEACH domain"/>
    <property type="match status" value="1"/>
</dbReference>
<dbReference type="STRING" id="1202772.A0A1V9ZAJ3"/>
<protein>
    <submittedName>
        <fullName evidence="10">Vacuolar protein sorting-associated protein 53</fullName>
    </submittedName>
</protein>
<dbReference type="CDD" id="cd06071">
    <property type="entry name" value="Beach"/>
    <property type="match status" value="1"/>
</dbReference>
<keyword evidence="1 4" id="KW-0853">WD repeat</keyword>
<dbReference type="EMBL" id="JNBR01000341">
    <property type="protein sequence ID" value="OQR95008.1"/>
    <property type="molecule type" value="Genomic_DNA"/>
</dbReference>
<dbReference type="SMART" id="SM01026">
    <property type="entry name" value="Beach"/>
    <property type="match status" value="1"/>
</dbReference>
<feature type="domain" description="BEACH" evidence="8">
    <location>
        <begin position="3259"/>
        <end position="3556"/>
    </location>
</feature>
<dbReference type="Proteomes" id="UP000243579">
    <property type="component" value="Unassembled WGS sequence"/>
</dbReference>
<feature type="transmembrane region" description="Helical" evidence="6">
    <location>
        <begin position="2429"/>
        <end position="2448"/>
    </location>
</feature>
<dbReference type="PANTHER" id="PTHR46108:SF4">
    <property type="entry name" value="BLUE CHEESE"/>
    <property type="match status" value="1"/>
</dbReference>
<accession>A0A1V9ZAJ3</accession>
<dbReference type="PROSITE" id="PS50082">
    <property type="entry name" value="WD_REPEATS_2"/>
    <property type="match status" value="2"/>
</dbReference>
<dbReference type="Pfam" id="PF00400">
    <property type="entry name" value="WD40"/>
    <property type="match status" value="1"/>
</dbReference>
<dbReference type="CDD" id="cd01201">
    <property type="entry name" value="PH_BEACH"/>
    <property type="match status" value="1"/>
</dbReference>
<dbReference type="SUPFAM" id="SSF50729">
    <property type="entry name" value="PH domain-like"/>
    <property type="match status" value="1"/>
</dbReference>
<dbReference type="InterPro" id="IPR007234">
    <property type="entry name" value="Vps53_N"/>
</dbReference>
<dbReference type="Gene3D" id="1.10.1540.10">
    <property type="entry name" value="BEACH domain"/>
    <property type="match status" value="1"/>
</dbReference>
<sequence length="3929" mass="432014">MELPQGVEAAISRVLPSEDVLDRQEFDCVEFVNRNFPDEQSLADIEPFVSRLNGRMKELDESLSHASQEQSLAAHQALADLKEAQQAVSQLYTKIYDIRGKAEQSEIMVQEICRDIKQLDYAKRHLQTSITALKRLHMLVTAVDQLEYMASQRLYKEAASLMEAVNSLFTHFEGYSKVGKIIELTKSVNAIRLDLETQIFGDFQVIGPLASLDSIAKDELEMNHMFKNLTMACAVVSALGHETRAKLVATFCTEQLLPYEKEFGGKGSPAGGLANIDARFAWFFQLIAAIEGRMEAIFPVHWQISRRLCLFFCERTRVHLLAQLGAVGSDELDVTSLLKALQKALLFEREVVQRYEGDVDDSKPELNDKGQVIDPASAEGIKRRLLRQKRLAEQKAIRAELQKKAQNEEHMGVLHETEDEIPTLSGLLSRTFDPFMTSYVALERKNMEAMLNEVMGSELVDRNGALPVFSSSVNMFAYIRNSVKRCTALTNGQTFFDLHVEFKHCIAVYSQRLVAKLPAFATMDATPAAASQAARWRLAENQEEELCFVINTAEYCAETLPSLEDVIRAKIDPAYADAIELAKETDMCHDVAAAAMKCIVLGLDNLVEEEWANMQRINWAAFENVGDESPYVMAIADKLRPFVPTLHSMLSGLYFTNFCDKFAAAVVPKVLGSILKCKRVSAVATQQLLLDVHALKMLFLNLPAMGREGEVAAPTVSGRYAKFVTNEMAHAEAVLKLIGTPQEMLIESFKIMWPEGTAADFQTILNMKGIKKADQLQLLEQLGLERKAAPKSLVPGVEEMTESLKTNMQKMAKATNPFTYMGTAQGPACVRMVSGYVRSPIQRELNRSVMRHLFRKDRPSPAIPEGPATPAAERNVTPVAADGTKKHALRDLDVGLPEATQTAALKTLLELIQRQDTFPLTRSEASDVIKRCSARVASILRTTIDGVEKTKGRTSLFSSATPQRPFWSLPMTNFTVTTLAMQLLSVVIRDDSNVPPVLDDKLPSRLVACLDIALHDDNPADAVEREVAADHIALLLSVLVAHSAVVADLVDKDRLLPLYKWCAVPAAATRLYKVLLELPRSFVGAPAATIVTHLRSRDVLLVLLDQLVVADTCDASGIIHIVAAHLRYAAKRNLPVLHAQLLARHRYDALLEFLQLWLAARASSDDMDSTFDLIHSLQELLASGHDKPPDHYIAKAKEELTILKPTPRPRLCCMCNPAAMDVVVRLIYRLQRPFDDLVATSYRELVQCQLVHTLGHVLMQDASHYVVALDVGLLEGLVQRLEEFSDVVKLAIGSIFSSVAMEAGVVPYKELRRMQLMLDMQMFSYASVHMLLVLLANLVRFHADYVDILAELRMSETLYNMFIEDAQAAFRFAWPSGECWAGDCSESALDAWLRSHTELRVDEDEADSDADTDDSSAAVVNDHNAPLIFELMAVFVERTPAFWTPALLEAMSAWVFHPVHSHACLHLWATLVRGAIRAQSTSPFALNALNWGLQALRKTLVAPAPSWGVGILLFAYLAALVSPAVGGASWDIAHLADLPVSPLGANDAVAAVTSLALQCDFDVLVVATLQTLARAPPAQPPVLHVLDALFCLLQTWSLQCSAFLDHFHRRTSFAFGGHALIVALQNIPPLEQAAAATEMCWYVAALAVDVSPAALRRGDVPALRLVQPSAAVGLLQLIPAWSAQLSDVSVQRLERFIQQLAGSPGNVVRLVAAGALEALLRAYFPIARDAFEPLAALLVTMARVRLGPRDLRCWVQKILSDECPSLLPRLLGSYPTDADVLATVATVPRFELALDTSGYAQFQLDLPPSVPWPPQEGYTFSSWVYIDDVAESHSDVEKEYHQLTLRDQCIMCRATYPTPVPLKCSHVACRSCVQRLTEFGGACVVCNGPVLYLWSIRSSDGRSVVDLYLKGAKLFMRTNAAKHATPFQHPPLLEKRWYHIALVHGHQRFQFQMGSAASLYIQGGVQETIKMSYPVASPSPFLGMFGVARSTARRSKARWCFGPTYVFEEPLSAATVSAIYAAGPRYDQLFFGADGNGTLPVVLDGGAVSSASTFLDVVANTVSQSLAARPPAPLALPTQSVSLNADRIVLAYSPRNTQASGVLVNACRAGQPLAQGSGGAEALDPVLLPQAAFQLCGAGAKLAYVLLEHAHTVEAVESSLQLLLALTRGQRAHLAGVESESGYEIVNLLLREKRHLLSLPALDTLFAIVQGDVFNATALQHWILDTSIWLATPHHVQRRLCATLYQILVVGSSVEKKQLQAIGIVRQLLYVLLHGSLLAEFAAVIVDLLLVCLDTLANDANYVDVSVFLASLMSANFRFVHATADTASLSKRLDRWGLSPRGLASAGDFVPDRTLARQALLRDLLLNMMIKAVQKQDVKLAKLQPPEVPSASASPHRIARPKVTGVRKVLTPAWIGLFLYPAHLPHLPLVAATATTVLLGLQLLGALLSHRSYEHAYKLKGCYRLLAAALPAQPLAAFPFDALFLALFCLMLGPPADGWPQKSDPAGLSVAHLTHDFEPNILVNAVKNPNVVPVLLATVRRAYAASCNGQPDPLHLEVLRFLRYLYETMPAFADVVDAGLHTELARLIAAVVLQAPGDPFAHPVAAAAMDLLVESLATLCMTSLTGLNVVRAVVAGGNAGALPDAMFVAYQSLVLVQILRRVKDKLSTQEFWLPGSVCVIDNIGGLCLLALARIQCWQHAQPGVPASCGPAFCAAGPASVLDLVFYLLCETPVGISASKSTFQPPSQDKKKRQLRQFLGTIGVNLSRTAFETDPFMEAMFASLNGTVLHVLAVQDGAPVVALLQRLHRQREAVLGSRNGDKSFFRCLCRHLLQWILPGADAALQEAALVLWVDLLYFQKAWVSELLTVTLKVSNSGYSVNLVKNGFDMLLAQPVDEFLKWLSLVGLPLKQLEADLDAGYVSWVERTRKEVSKEWQAFYADRRKLPDDKAFLQSKFKEHAKELQDRCRREVQRQARWQSDQKDRDLFGRRQFAKASAAVAIVRTGTSDHANLFVEDAPEAPAVLARDWHLDYTEGTYRMRKRLIQLPRPSPAKPTRRHRSYSCSDISCLPATVLEAVAVVRPPSPKPSRVQSLTSMLEDEMSDEDDEDEIDWQTWVQLDDSALDAKLRPLLVPGDEVTEDLQDCHRVDGMDKCPSVLLLGTQHVYLVDHLHTDGLMKRKVVATGPSHDCRFWNYDEISELHKRRYLLQHVAIELFAHDGRNYLIAFGSGKQRERVFSLLCAKCPHVKGASSGLDRNATSNELLTKILGNSLLERWVHGEVTNFEYLMHLNTLAGRSYNDLTQYPVFPWVLSDYTAATIDLNDPGVYRDLTKPMGALYREPEFTARYESLEGGDVPPFHYGTHYSSSGIVLHYLMRLEPFTTAIQQLQGGRFDHADRLFKSVPAAYASASGCSPSRHQSNNTQDVKELIPEFFYLPAFLENPNSVDFGTDQTGVRVDAVELPPWAQGSAAEFVRVNRAALESPYVSSMLHHWIDLIFGYKQQGPAAVDACNVFYHLTYEGALDLETVADPAMKAAYLDQINEFGQTPSQLFKAPHPPRDKDKTLFLTRMQRTFLNRSALHAGSATPPIESPGVDHSLPPSALLSLADVPKTVQPELRREVPWVPTLEAFRLCVAHPVHQLALRPIAGLRRDERVVAVPSQCLLLPAPADALLSSDVKFLAWHCRDRSLRLFSTDGAEPRLLATLELPDFCASAACATADARTVVFVDARAPILHVWSFKARTQLTRTSAAMRLRATLAAAQHGRAITAVAASRAFSLLVTGCSAGLVLLWDLNRLSVVATVAALRTPIVAIAVHEVVGDFAVATASSWFVCDVNGAVVASASADAISAIAIGQQDVAAWAPEALLVTGHADGAVRVWGYGRGRACLKATFGPPAPLVTCVELSRDAKRIYSGHGDGRVFLWRLTDGSAQQA</sequence>
<feature type="domain" description="BEACH-type PH" evidence="9">
    <location>
        <begin position="3132"/>
        <end position="3239"/>
    </location>
</feature>
<dbReference type="Pfam" id="PF02138">
    <property type="entry name" value="Beach"/>
    <property type="match status" value="1"/>
</dbReference>
<dbReference type="Gene3D" id="3.30.40.10">
    <property type="entry name" value="Zinc/RING finger domain, C3HC4 (zinc finger)"/>
    <property type="match status" value="1"/>
</dbReference>
<dbReference type="Pfam" id="PF14844">
    <property type="entry name" value="PH_BEACH"/>
    <property type="match status" value="1"/>
</dbReference>
<dbReference type="Gene3D" id="2.130.10.10">
    <property type="entry name" value="YVTN repeat-like/Quinoprotein amine dehydrogenase"/>
    <property type="match status" value="2"/>
</dbReference>
<keyword evidence="3" id="KW-0479">Metal-binding</keyword>
<dbReference type="InterPro" id="IPR000409">
    <property type="entry name" value="BEACH_dom"/>
</dbReference>
<dbReference type="PROSITE" id="PS50089">
    <property type="entry name" value="ZF_RING_2"/>
    <property type="match status" value="1"/>
</dbReference>
<evidence type="ECO:0000313" key="10">
    <source>
        <dbReference type="EMBL" id="OQR95008.1"/>
    </source>
</evidence>
<evidence type="ECO:0000259" key="7">
    <source>
        <dbReference type="PROSITE" id="PS50089"/>
    </source>
</evidence>
<evidence type="ECO:0000259" key="9">
    <source>
        <dbReference type="PROSITE" id="PS51783"/>
    </source>
</evidence>
<dbReference type="SUPFAM" id="SSF50978">
    <property type="entry name" value="WD40 repeat-like"/>
    <property type="match status" value="1"/>
</dbReference>
<keyword evidence="6" id="KW-0472">Membrane</keyword>
<keyword evidence="11" id="KW-1185">Reference proteome</keyword>
<dbReference type="InterPro" id="IPR038260">
    <property type="entry name" value="Vps53_C_sf"/>
</dbReference>
<dbReference type="InterPro" id="IPR051944">
    <property type="entry name" value="BEACH_domain_protein"/>
</dbReference>
<evidence type="ECO:0000313" key="11">
    <source>
        <dbReference type="Proteomes" id="UP000243579"/>
    </source>
</evidence>
<keyword evidence="3" id="KW-0863">Zinc-finger</keyword>
<dbReference type="CDD" id="cd16449">
    <property type="entry name" value="RING-HC"/>
    <property type="match status" value="1"/>
</dbReference>
<dbReference type="Pfam" id="PF04100">
    <property type="entry name" value="Vps53_N"/>
    <property type="match status" value="1"/>
</dbReference>
<dbReference type="GO" id="GO:0008270">
    <property type="term" value="F:zinc ion binding"/>
    <property type="evidence" value="ECO:0007669"/>
    <property type="project" value="UniProtKB-KW"/>
</dbReference>
<organism evidence="10 11">
    <name type="scientific">Achlya hypogyna</name>
    <name type="common">Oomycete</name>
    <name type="synonym">Protoachlya hypogyna</name>
    <dbReference type="NCBI Taxonomy" id="1202772"/>
    <lineage>
        <taxon>Eukaryota</taxon>
        <taxon>Sar</taxon>
        <taxon>Stramenopiles</taxon>
        <taxon>Oomycota</taxon>
        <taxon>Saprolegniomycetes</taxon>
        <taxon>Saprolegniales</taxon>
        <taxon>Achlyaceae</taxon>
        <taxon>Achlya</taxon>
    </lineage>
</organism>
<dbReference type="Pfam" id="PF16854">
    <property type="entry name" value="VPS53_C"/>
    <property type="match status" value="1"/>
</dbReference>
<dbReference type="Gene3D" id="2.30.29.30">
    <property type="entry name" value="Pleckstrin-homology domain (PH domain)/Phosphotyrosine-binding domain (PTB)"/>
    <property type="match status" value="1"/>
</dbReference>
<evidence type="ECO:0000256" key="1">
    <source>
        <dbReference type="ARBA" id="ARBA00022574"/>
    </source>
</evidence>
<dbReference type="InterPro" id="IPR001841">
    <property type="entry name" value="Znf_RING"/>
</dbReference>
<dbReference type="Gene3D" id="1.10.357.110">
    <property type="entry name" value="Vacuolar protein sorting-associated protein 53, C-terminus"/>
    <property type="match status" value="1"/>
</dbReference>
<dbReference type="InterPro" id="IPR036322">
    <property type="entry name" value="WD40_repeat_dom_sf"/>
</dbReference>
<dbReference type="SMART" id="SM00320">
    <property type="entry name" value="WD40"/>
    <property type="match status" value="3"/>
</dbReference>
<evidence type="ECO:0000256" key="3">
    <source>
        <dbReference type="PROSITE-ProRule" id="PRU00175"/>
    </source>
</evidence>
<dbReference type="OrthoDB" id="26681at2759"/>
<evidence type="ECO:0000256" key="2">
    <source>
        <dbReference type="ARBA" id="ARBA00022737"/>
    </source>
</evidence>
<evidence type="ECO:0000256" key="6">
    <source>
        <dbReference type="SAM" id="Phobius"/>
    </source>
</evidence>
<keyword evidence="5" id="KW-0175">Coiled coil</keyword>
<dbReference type="PROSITE" id="PS50197">
    <property type="entry name" value="BEACH"/>
    <property type="match status" value="1"/>
</dbReference>